<reference evidence="9 10" key="1">
    <citation type="submission" date="2014-04" db="EMBL/GenBank/DDBJ databases">
        <authorList>
            <consortium name="DOE Joint Genome Institute"/>
            <person name="Kuo A."/>
            <person name="Tarkka M."/>
            <person name="Buscot F."/>
            <person name="Kohler A."/>
            <person name="Nagy L.G."/>
            <person name="Floudas D."/>
            <person name="Copeland A."/>
            <person name="Barry K.W."/>
            <person name="Cichocki N."/>
            <person name="Veneault-Fourrey C."/>
            <person name="LaButti K."/>
            <person name="Lindquist E.A."/>
            <person name="Lipzen A."/>
            <person name="Lundell T."/>
            <person name="Morin E."/>
            <person name="Murat C."/>
            <person name="Sun H."/>
            <person name="Tunlid A."/>
            <person name="Henrissat B."/>
            <person name="Grigoriev I.V."/>
            <person name="Hibbett D.S."/>
            <person name="Martin F."/>
            <person name="Nordberg H.P."/>
            <person name="Cantor M.N."/>
            <person name="Hua S.X."/>
        </authorList>
    </citation>
    <scope>NUCLEOTIDE SEQUENCE [LARGE SCALE GENOMIC DNA]</scope>
    <source>
        <strain evidence="9 10">F 1598</strain>
    </source>
</reference>
<dbReference type="EMBL" id="KN832980">
    <property type="protein sequence ID" value="KIM87183.1"/>
    <property type="molecule type" value="Genomic_DNA"/>
</dbReference>
<evidence type="ECO:0000256" key="1">
    <source>
        <dbReference type="ARBA" id="ARBA00004141"/>
    </source>
</evidence>
<gene>
    <name evidence="9" type="ORF">PILCRDRAFT_815657</name>
</gene>
<dbReference type="SMART" id="SM00679">
    <property type="entry name" value="CTNS"/>
    <property type="match status" value="2"/>
</dbReference>
<dbReference type="InParanoid" id="A0A0C3BL75"/>
<keyword evidence="3 8" id="KW-1133">Transmembrane helix</keyword>
<comment type="similarity">
    <text evidence="5">Belongs to the laat-1 family.</text>
</comment>
<comment type="subcellular location">
    <subcellularLocation>
        <location evidence="1">Membrane</location>
        <topology evidence="1">Multi-pass membrane protein</topology>
    </subcellularLocation>
</comment>
<feature type="compositionally biased region" description="Acidic residues" evidence="7">
    <location>
        <begin position="254"/>
        <end position="263"/>
    </location>
</feature>
<evidence type="ECO:0000256" key="3">
    <source>
        <dbReference type="ARBA" id="ARBA00022989"/>
    </source>
</evidence>
<keyword evidence="4 8" id="KW-0472">Membrane</keyword>
<accession>A0A0C3BL75</accession>
<dbReference type="GO" id="GO:0034488">
    <property type="term" value="P:basic amino acid transmembrane export from vacuole"/>
    <property type="evidence" value="ECO:0007669"/>
    <property type="project" value="TreeGrafter"/>
</dbReference>
<dbReference type="FunCoup" id="A0A0C3BL75">
    <property type="interactions" value="113"/>
</dbReference>
<protein>
    <recommendedName>
        <fullName evidence="11">PQ-loop-domain-containing protein</fullName>
    </recommendedName>
</protein>
<proteinExistence type="inferred from homology"/>
<sequence length="511" mass="55990">MEALTTFSELAGYASIGCWLGAQFPQVLKNTQTKSSEGLALQFLANWLAGDVSNLIGCILTNQLPFQTWLAVYFCCMDLCLLMQYFHYRTDKPSKSLYGHPRVRTSSSIGRRLSPENYRTLSTVAANVAASAALAAQQEGTDWQYSHSRWQRRSTDQVGEGSGSRLSREFAEHGVEGEVENATQSALADSFHSEGGRTHSRKRVSWSSERYGRSGSVGRIPTSPIPSSLQITTRPAEDSAALSRGRPARREGESDNEEAEEWADSGPSRVRRTSSRASRRGAGMVFLGVWALFGIGTLAGNRNGSSSDSITNIGRVLNSKTVTAPNAAIAVPTTFTQTAPSSEAFPLPVILNESNHPSAEPSNERVLGRIFAWLCTTLYLTSRLPQIWKNFVRKSVEGLSMYLFIFAFLGNTFYVTSILTAPEMRLPPPANQAFLRESIPYLLGSGGTLLFDVTIVCQSLIYRRGPPRRRGRRNSTRHMTVGEEEAALLSADALASHNEALARSKSRTSSL</sequence>
<evidence type="ECO:0000256" key="6">
    <source>
        <dbReference type="ARBA" id="ARBA00050768"/>
    </source>
</evidence>
<evidence type="ECO:0000256" key="8">
    <source>
        <dbReference type="SAM" id="Phobius"/>
    </source>
</evidence>
<keyword evidence="2 8" id="KW-0812">Transmembrane</keyword>
<evidence type="ECO:0000313" key="9">
    <source>
        <dbReference type="EMBL" id="KIM87183.1"/>
    </source>
</evidence>
<evidence type="ECO:0000256" key="5">
    <source>
        <dbReference type="ARBA" id="ARBA00038039"/>
    </source>
</evidence>
<evidence type="ECO:0000256" key="4">
    <source>
        <dbReference type="ARBA" id="ARBA00023136"/>
    </source>
</evidence>
<name>A0A0C3BL75_PILCF</name>
<dbReference type="InterPro" id="IPR051415">
    <property type="entry name" value="LAAT-1"/>
</dbReference>
<comment type="catalytic activity">
    <reaction evidence="6">
        <text>L-histidine(out) + L-arginine(in) = L-histidine(in) + L-arginine(out)</text>
        <dbReference type="Rhea" id="RHEA:71063"/>
        <dbReference type="ChEBI" id="CHEBI:32682"/>
        <dbReference type="ChEBI" id="CHEBI:57595"/>
    </reaction>
</comment>
<dbReference type="FunFam" id="1.20.1280.290:FF:000009">
    <property type="entry name" value="PQ loop repeat family protein"/>
    <property type="match status" value="1"/>
</dbReference>
<dbReference type="Proteomes" id="UP000054166">
    <property type="component" value="Unassembled WGS sequence"/>
</dbReference>
<dbReference type="HOGENOM" id="CLU_019699_6_0_1"/>
<evidence type="ECO:0000313" key="10">
    <source>
        <dbReference type="Proteomes" id="UP000054166"/>
    </source>
</evidence>
<feature type="region of interest" description="Disordered" evidence="7">
    <location>
        <begin position="145"/>
        <end position="277"/>
    </location>
</feature>
<evidence type="ECO:0008006" key="11">
    <source>
        <dbReference type="Google" id="ProtNLM"/>
    </source>
</evidence>
<feature type="transmembrane region" description="Helical" evidence="8">
    <location>
        <begin position="441"/>
        <end position="462"/>
    </location>
</feature>
<feature type="transmembrane region" description="Helical" evidence="8">
    <location>
        <begin position="281"/>
        <end position="299"/>
    </location>
</feature>
<dbReference type="PANTHER" id="PTHR16201:SF34">
    <property type="entry name" value="LYSOSOMAL AMINO ACID TRANSPORTER 1"/>
    <property type="match status" value="1"/>
</dbReference>
<dbReference type="InterPro" id="IPR006603">
    <property type="entry name" value="PQ-loop_rpt"/>
</dbReference>
<dbReference type="GO" id="GO:0015174">
    <property type="term" value="F:basic amino acid transmembrane transporter activity"/>
    <property type="evidence" value="ECO:0007669"/>
    <property type="project" value="TreeGrafter"/>
</dbReference>
<feature type="transmembrane region" description="Helical" evidence="8">
    <location>
        <begin position="402"/>
        <end position="421"/>
    </location>
</feature>
<dbReference type="AlphaFoldDB" id="A0A0C3BL75"/>
<evidence type="ECO:0000256" key="2">
    <source>
        <dbReference type="ARBA" id="ARBA00022692"/>
    </source>
</evidence>
<dbReference type="OrthoDB" id="8048523at2759"/>
<dbReference type="PANTHER" id="PTHR16201">
    <property type="entry name" value="SEVEN TRANSMEMBRANE PROTEIN 1-RELATED"/>
    <property type="match status" value="1"/>
</dbReference>
<dbReference type="Gene3D" id="1.20.1280.290">
    <property type="match status" value="2"/>
</dbReference>
<evidence type="ECO:0000256" key="7">
    <source>
        <dbReference type="SAM" id="MobiDB-lite"/>
    </source>
</evidence>
<organism evidence="9 10">
    <name type="scientific">Piloderma croceum (strain F 1598)</name>
    <dbReference type="NCBI Taxonomy" id="765440"/>
    <lineage>
        <taxon>Eukaryota</taxon>
        <taxon>Fungi</taxon>
        <taxon>Dikarya</taxon>
        <taxon>Basidiomycota</taxon>
        <taxon>Agaricomycotina</taxon>
        <taxon>Agaricomycetes</taxon>
        <taxon>Agaricomycetidae</taxon>
        <taxon>Atheliales</taxon>
        <taxon>Atheliaceae</taxon>
        <taxon>Piloderma</taxon>
    </lineage>
</organism>
<keyword evidence="10" id="KW-1185">Reference proteome</keyword>
<reference evidence="10" key="2">
    <citation type="submission" date="2015-01" db="EMBL/GenBank/DDBJ databases">
        <title>Evolutionary Origins and Diversification of the Mycorrhizal Mutualists.</title>
        <authorList>
            <consortium name="DOE Joint Genome Institute"/>
            <consortium name="Mycorrhizal Genomics Consortium"/>
            <person name="Kohler A."/>
            <person name="Kuo A."/>
            <person name="Nagy L.G."/>
            <person name="Floudas D."/>
            <person name="Copeland A."/>
            <person name="Barry K.W."/>
            <person name="Cichocki N."/>
            <person name="Veneault-Fourrey C."/>
            <person name="LaButti K."/>
            <person name="Lindquist E.A."/>
            <person name="Lipzen A."/>
            <person name="Lundell T."/>
            <person name="Morin E."/>
            <person name="Murat C."/>
            <person name="Riley R."/>
            <person name="Ohm R."/>
            <person name="Sun H."/>
            <person name="Tunlid A."/>
            <person name="Henrissat B."/>
            <person name="Grigoriev I.V."/>
            <person name="Hibbett D.S."/>
            <person name="Martin F."/>
        </authorList>
    </citation>
    <scope>NUCLEOTIDE SEQUENCE [LARGE SCALE GENOMIC DNA]</scope>
    <source>
        <strain evidence="10">F 1598</strain>
    </source>
</reference>
<feature type="compositionally biased region" description="Basic and acidic residues" evidence="7">
    <location>
        <begin position="166"/>
        <end position="176"/>
    </location>
</feature>
<dbReference type="Pfam" id="PF04193">
    <property type="entry name" value="PQ-loop"/>
    <property type="match status" value="2"/>
</dbReference>
<dbReference type="STRING" id="765440.A0A0C3BL75"/>
<dbReference type="GO" id="GO:0000329">
    <property type="term" value="C:fungal-type vacuole membrane"/>
    <property type="evidence" value="ECO:0007669"/>
    <property type="project" value="TreeGrafter"/>
</dbReference>